<dbReference type="OrthoDB" id="164406at2"/>
<gene>
    <name evidence="1" type="ORF">KDK_70970</name>
</gene>
<proteinExistence type="predicted"/>
<keyword evidence="2" id="KW-1185">Reference proteome</keyword>
<evidence type="ECO:0000313" key="2">
    <source>
        <dbReference type="Proteomes" id="UP000287188"/>
    </source>
</evidence>
<dbReference type="RefSeq" id="WP_126556758.1">
    <property type="nucleotide sequence ID" value="NZ_BIFS01000002.1"/>
</dbReference>
<sequence>MKITEETIHSFPFQPYRKKARLHARPLTYKDYQQKQGKIQTLEGIMDFVIGDYLARGIQNEEWPISQSYFEANYTRDADQCSEGFAWYSPKNVRHACQIHQPFTVELKDGKTFIGQAGDYLINTGRAIWVVENDIFQQSYEAIHNTGTL</sequence>
<accession>A0A402AW25</accession>
<reference evidence="2" key="1">
    <citation type="submission" date="2018-12" db="EMBL/GenBank/DDBJ databases">
        <title>Tengunoibacter tsumagoiensis gen. nov., sp. nov., Dictyobacter kobayashii sp. nov., D. alpinus sp. nov., and D. joshuensis sp. nov. and description of Dictyobacteraceae fam. nov. within the order Ktedonobacterales isolated from Tengu-no-mugimeshi.</title>
        <authorList>
            <person name="Wang C.M."/>
            <person name="Zheng Y."/>
            <person name="Sakai Y."/>
            <person name="Toyoda A."/>
            <person name="Minakuchi Y."/>
            <person name="Abe K."/>
            <person name="Yokota A."/>
            <person name="Yabe S."/>
        </authorList>
    </citation>
    <scope>NUCLEOTIDE SEQUENCE [LARGE SCALE GENOMIC DNA]</scope>
    <source>
        <strain evidence="2">Uno11</strain>
    </source>
</reference>
<evidence type="ECO:0000313" key="1">
    <source>
        <dbReference type="EMBL" id="GCE23297.1"/>
    </source>
</evidence>
<comment type="caution">
    <text evidence="1">The sequence shown here is derived from an EMBL/GenBank/DDBJ whole genome shotgun (WGS) entry which is preliminary data.</text>
</comment>
<name>A0A402AW25_9CHLR</name>
<protein>
    <submittedName>
        <fullName evidence="1">Uncharacterized protein</fullName>
    </submittedName>
</protein>
<dbReference type="AlphaFoldDB" id="A0A402AW25"/>
<dbReference type="Proteomes" id="UP000287188">
    <property type="component" value="Unassembled WGS sequence"/>
</dbReference>
<organism evidence="1 2">
    <name type="scientific">Dictyobacter kobayashii</name>
    <dbReference type="NCBI Taxonomy" id="2014872"/>
    <lineage>
        <taxon>Bacteria</taxon>
        <taxon>Bacillati</taxon>
        <taxon>Chloroflexota</taxon>
        <taxon>Ktedonobacteria</taxon>
        <taxon>Ktedonobacterales</taxon>
        <taxon>Dictyobacteraceae</taxon>
        <taxon>Dictyobacter</taxon>
    </lineage>
</organism>
<dbReference type="EMBL" id="BIFS01000002">
    <property type="protein sequence ID" value="GCE23297.1"/>
    <property type="molecule type" value="Genomic_DNA"/>
</dbReference>